<dbReference type="PANTHER" id="PTHR43420">
    <property type="entry name" value="ACETYLTRANSFERASE"/>
    <property type="match status" value="1"/>
</dbReference>
<reference evidence="4 5" key="1">
    <citation type="submission" date="2020-10" db="EMBL/GenBank/DDBJ databases">
        <title>Complete genome sequence of Paludibaculum fermentans P105T, a facultatively anaerobic acidobacterium capable of dissimilatory Fe(III) reduction.</title>
        <authorList>
            <person name="Dedysh S.N."/>
            <person name="Beletsky A.V."/>
            <person name="Kulichevskaya I.S."/>
            <person name="Mardanov A.V."/>
            <person name="Ravin N.V."/>
        </authorList>
    </citation>
    <scope>NUCLEOTIDE SEQUENCE [LARGE SCALE GENOMIC DNA]</scope>
    <source>
        <strain evidence="4 5">P105</strain>
    </source>
</reference>
<dbReference type="SUPFAM" id="SSF55729">
    <property type="entry name" value="Acyl-CoA N-acyltransferases (Nat)"/>
    <property type="match status" value="1"/>
</dbReference>
<dbReference type="EMBL" id="CP063849">
    <property type="protein sequence ID" value="QOY89722.1"/>
    <property type="molecule type" value="Genomic_DNA"/>
</dbReference>
<proteinExistence type="predicted"/>
<dbReference type="Pfam" id="PF00583">
    <property type="entry name" value="Acetyltransf_1"/>
    <property type="match status" value="1"/>
</dbReference>
<evidence type="ECO:0000256" key="1">
    <source>
        <dbReference type="ARBA" id="ARBA00022679"/>
    </source>
</evidence>
<evidence type="ECO:0000256" key="2">
    <source>
        <dbReference type="ARBA" id="ARBA00023315"/>
    </source>
</evidence>
<evidence type="ECO:0000259" key="3">
    <source>
        <dbReference type="PROSITE" id="PS51186"/>
    </source>
</evidence>
<gene>
    <name evidence="4" type="ORF">IRI77_07155</name>
</gene>
<organism evidence="4 5">
    <name type="scientific">Paludibaculum fermentans</name>
    <dbReference type="NCBI Taxonomy" id="1473598"/>
    <lineage>
        <taxon>Bacteria</taxon>
        <taxon>Pseudomonadati</taxon>
        <taxon>Acidobacteriota</taxon>
        <taxon>Terriglobia</taxon>
        <taxon>Bryobacterales</taxon>
        <taxon>Bryobacteraceae</taxon>
        <taxon>Paludibaculum</taxon>
    </lineage>
</organism>
<dbReference type="CDD" id="cd04301">
    <property type="entry name" value="NAT_SF"/>
    <property type="match status" value="1"/>
</dbReference>
<protein>
    <submittedName>
        <fullName evidence="4">GNAT family N-acetyltransferase</fullName>
    </submittedName>
</protein>
<keyword evidence="2" id="KW-0012">Acyltransferase</keyword>
<keyword evidence="1 4" id="KW-0808">Transferase</keyword>
<accession>A0A7S7SL04</accession>
<dbReference type="InterPro" id="IPR016181">
    <property type="entry name" value="Acyl_CoA_acyltransferase"/>
</dbReference>
<dbReference type="AlphaFoldDB" id="A0A7S7SL04"/>
<dbReference type="Proteomes" id="UP000593892">
    <property type="component" value="Chromosome"/>
</dbReference>
<dbReference type="InterPro" id="IPR000182">
    <property type="entry name" value="GNAT_dom"/>
</dbReference>
<dbReference type="PROSITE" id="PS51186">
    <property type="entry name" value="GNAT"/>
    <property type="match status" value="1"/>
</dbReference>
<evidence type="ECO:0000313" key="5">
    <source>
        <dbReference type="Proteomes" id="UP000593892"/>
    </source>
</evidence>
<keyword evidence="5" id="KW-1185">Reference proteome</keyword>
<dbReference type="KEGG" id="pfer:IRI77_07155"/>
<dbReference type="GO" id="GO:0016747">
    <property type="term" value="F:acyltransferase activity, transferring groups other than amino-acyl groups"/>
    <property type="evidence" value="ECO:0007669"/>
    <property type="project" value="InterPro"/>
</dbReference>
<sequence length="157" mass="18222">MDPITIRLADPADAEFLVRGNATMALETEHLSLDLDRLRDGVHALFEDTSRGVYYLAEVKGRRVGQMMITYEWSDWRNGMFWWIQSVWVEPEFRGQGIFKALYAHVEQLARADAGVCGLRLYVEQDNERAQGTYVRCGMKRTAYQMFEADFVLNRTE</sequence>
<feature type="domain" description="N-acetyltransferase" evidence="3">
    <location>
        <begin position="4"/>
        <end position="157"/>
    </location>
</feature>
<dbReference type="Gene3D" id="3.40.630.30">
    <property type="match status" value="1"/>
</dbReference>
<dbReference type="RefSeq" id="WP_194451384.1">
    <property type="nucleotide sequence ID" value="NZ_CP063849.1"/>
</dbReference>
<name>A0A7S7SL04_PALFE</name>
<evidence type="ECO:0000313" key="4">
    <source>
        <dbReference type="EMBL" id="QOY89722.1"/>
    </source>
</evidence>
<dbReference type="InterPro" id="IPR050680">
    <property type="entry name" value="YpeA/RimI_acetyltransf"/>
</dbReference>